<dbReference type="Gene3D" id="3.10.20.90">
    <property type="entry name" value="Phosphatidylinositol 3-kinase Catalytic Subunit, Chain A, domain 1"/>
    <property type="match status" value="1"/>
</dbReference>
<dbReference type="GO" id="GO:0051117">
    <property type="term" value="F:ATPase binding"/>
    <property type="evidence" value="ECO:0007669"/>
    <property type="project" value="InterPro"/>
</dbReference>
<protein>
    <recommendedName>
        <fullName evidence="2">UBX domain-containing protein</fullName>
    </recommendedName>
</protein>
<dbReference type="PROSITE" id="PS50033">
    <property type="entry name" value="UBX"/>
    <property type="match status" value="1"/>
</dbReference>
<dbReference type="Proteomes" id="UP001177140">
    <property type="component" value="Unassembled WGS sequence"/>
</dbReference>
<dbReference type="PANTHER" id="PTHR47557">
    <property type="entry name" value="PLANT UBX DOMAIN-CONTAINING PROTEIN 1"/>
    <property type="match status" value="1"/>
</dbReference>
<feature type="domain" description="UBX" evidence="2">
    <location>
        <begin position="115"/>
        <end position="184"/>
    </location>
</feature>
<dbReference type="AlphaFoldDB" id="A0AA41VIZ1"/>
<dbReference type="InterPro" id="IPR044232">
    <property type="entry name" value="PUX1"/>
</dbReference>
<organism evidence="3 4">
    <name type="scientific">Papaver nudicaule</name>
    <name type="common">Iceland poppy</name>
    <dbReference type="NCBI Taxonomy" id="74823"/>
    <lineage>
        <taxon>Eukaryota</taxon>
        <taxon>Viridiplantae</taxon>
        <taxon>Streptophyta</taxon>
        <taxon>Embryophyta</taxon>
        <taxon>Tracheophyta</taxon>
        <taxon>Spermatophyta</taxon>
        <taxon>Magnoliopsida</taxon>
        <taxon>Ranunculales</taxon>
        <taxon>Papaveraceae</taxon>
        <taxon>Papaveroideae</taxon>
        <taxon>Papaver</taxon>
    </lineage>
</organism>
<accession>A0AA41VIZ1</accession>
<evidence type="ECO:0000313" key="4">
    <source>
        <dbReference type="Proteomes" id="UP001177140"/>
    </source>
</evidence>
<dbReference type="GO" id="GO:0032984">
    <property type="term" value="P:protein-containing complex disassembly"/>
    <property type="evidence" value="ECO:0007669"/>
    <property type="project" value="InterPro"/>
</dbReference>
<proteinExistence type="predicted"/>
<keyword evidence="4" id="KW-1185">Reference proteome</keyword>
<sequence>MRIEDSLSPCTSTVTKRRRLMSSDPMESDLAKAKLAAVAERLGREVRVFETMTTSMAEKASTDDTKEAGDDFYEFTAEDYYRTLSTKKDDKTMKTRKLREAEQAARRARITKAIIRVRFPDNYTLEVKFHPSETLQSLIDLLMKVVSRPELPFYIYTTPPKKQVKDMSQDFYSAGFAPGAIVYFCYDLPMGDDSANANLGPFLQEDILSLNGLDLIQEEVKPVQSAPEPAVEQPAPNAQEVKPSEKKSVKPKWFKR</sequence>
<dbReference type="PANTHER" id="PTHR47557:SF2">
    <property type="entry name" value="PLANT UBX DOMAIN-CONTAINING PROTEIN 1"/>
    <property type="match status" value="1"/>
</dbReference>
<dbReference type="CDD" id="cd16118">
    <property type="entry name" value="UBX2_UBXN9"/>
    <property type="match status" value="1"/>
</dbReference>
<gene>
    <name evidence="3" type="ORF">MKW94_014546</name>
</gene>
<dbReference type="InterPro" id="IPR029071">
    <property type="entry name" value="Ubiquitin-like_domsf"/>
</dbReference>
<reference evidence="3" key="1">
    <citation type="submission" date="2022-03" db="EMBL/GenBank/DDBJ databases">
        <title>A functionally conserved STORR gene fusion in Papaver species that diverged 16.8 million years ago.</title>
        <authorList>
            <person name="Catania T."/>
        </authorList>
    </citation>
    <scope>NUCLEOTIDE SEQUENCE</scope>
    <source>
        <strain evidence="3">S-191538</strain>
    </source>
</reference>
<evidence type="ECO:0000313" key="3">
    <source>
        <dbReference type="EMBL" id="MCL7042123.1"/>
    </source>
</evidence>
<dbReference type="SUPFAM" id="SSF54236">
    <property type="entry name" value="Ubiquitin-like"/>
    <property type="match status" value="1"/>
</dbReference>
<feature type="region of interest" description="Disordered" evidence="1">
    <location>
        <begin position="221"/>
        <end position="256"/>
    </location>
</feature>
<dbReference type="InterPro" id="IPR001012">
    <property type="entry name" value="UBX_dom"/>
</dbReference>
<name>A0AA41VIZ1_PAPNU</name>
<dbReference type="EMBL" id="JAJJMA010231698">
    <property type="protein sequence ID" value="MCL7042123.1"/>
    <property type="molecule type" value="Genomic_DNA"/>
</dbReference>
<evidence type="ECO:0000259" key="2">
    <source>
        <dbReference type="PROSITE" id="PS50033"/>
    </source>
</evidence>
<dbReference type="Pfam" id="PF00789">
    <property type="entry name" value="UBX"/>
    <property type="match status" value="1"/>
</dbReference>
<evidence type="ECO:0000256" key="1">
    <source>
        <dbReference type="SAM" id="MobiDB-lite"/>
    </source>
</evidence>
<comment type="caution">
    <text evidence="3">The sequence shown here is derived from an EMBL/GenBank/DDBJ whole genome shotgun (WGS) entry which is preliminary data.</text>
</comment>